<comment type="caution">
    <text evidence="7">The sequence shown here is derived from an EMBL/GenBank/DDBJ whole genome shotgun (WGS) entry which is preliminary data.</text>
</comment>
<evidence type="ECO:0000313" key="8">
    <source>
        <dbReference type="Proteomes" id="UP000313849"/>
    </source>
</evidence>
<evidence type="ECO:0000313" key="7">
    <source>
        <dbReference type="EMBL" id="TNU73918.1"/>
    </source>
</evidence>
<proteinExistence type="inferred from homology"/>
<evidence type="ECO:0000259" key="5">
    <source>
        <dbReference type="Pfam" id="PF07726"/>
    </source>
</evidence>
<evidence type="ECO:0000256" key="4">
    <source>
        <dbReference type="SAM" id="MobiDB-lite"/>
    </source>
</evidence>
<dbReference type="SUPFAM" id="SSF52540">
    <property type="entry name" value="P-loop containing nucleoside triphosphate hydrolases"/>
    <property type="match status" value="1"/>
</dbReference>
<gene>
    <name evidence="7" type="ORF">FH969_09045</name>
</gene>
<keyword evidence="1" id="KW-0547">Nucleotide-binding</keyword>
<comment type="similarity">
    <text evidence="3">Belongs to the MoxR family.</text>
</comment>
<dbReference type="GO" id="GO:0005524">
    <property type="term" value="F:ATP binding"/>
    <property type="evidence" value="ECO:0007669"/>
    <property type="project" value="UniProtKB-KW"/>
</dbReference>
<feature type="compositionally biased region" description="Basic and acidic residues" evidence="4">
    <location>
        <begin position="52"/>
        <end position="73"/>
    </location>
</feature>
<dbReference type="EMBL" id="VENP01000030">
    <property type="protein sequence ID" value="TNU73918.1"/>
    <property type="molecule type" value="Genomic_DNA"/>
</dbReference>
<dbReference type="Pfam" id="PF07726">
    <property type="entry name" value="AAA_3"/>
    <property type="match status" value="1"/>
</dbReference>
<protein>
    <submittedName>
        <fullName evidence="7">MoxR family ATPase</fullName>
    </submittedName>
</protein>
<dbReference type="Proteomes" id="UP000313849">
    <property type="component" value="Unassembled WGS sequence"/>
</dbReference>
<dbReference type="Gene3D" id="3.40.50.300">
    <property type="entry name" value="P-loop containing nucleotide triphosphate hydrolases"/>
    <property type="match status" value="1"/>
</dbReference>
<dbReference type="PANTHER" id="PTHR42759">
    <property type="entry name" value="MOXR FAMILY PROTEIN"/>
    <property type="match status" value="1"/>
</dbReference>
<dbReference type="Pfam" id="PF17863">
    <property type="entry name" value="AAA_lid_2"/>
    <property type="match status" value="1"/>
</dbReference>
<dbReference type="InterPro" id="IPR027417">
    <property type="entry name" value="P-loop_NTPase"/>
</dbReference>
<evidence type="ECO:0000256" key="3">
    <source>
        <dbReference type="ARBA" id="ARBA00061607"/>
    </source>
</evidence>
<organism evidence="7 8">
    <name type="scientific">Miniimonas arenae</name>
    <dbReference type="NCBI Taxonomy" id="676201"/>
    <lineage>
        <taxon>Bacteria</taxon>
        <taxon>Bacillati</taxon>
        <taxon>Actinomycetota</taxon>
        <taxon>Actinomycetes</taxon>
        <taxon>Micrococcales</taxon>
        <taxon>Beutenbergiaceae</taxon>
        <taxon>Miniimonas</taxon>
    </lineage>
</organism>
<dbReference type="PANTHER" id="PTHR42759:SF5">
    <property type="entry name" value="METHANOL DEHYDROGENASE REGULATOR"/>
    <property type="match status" value="1"/>
</dbReference>
<dbReference type="InterPro" id="IPR041628">
    <property type="entry name" value="ChlI/MoxR_AAA_lid"/>
</dbReference>
<evidence type="ECO:0000259" key="6">
    <source>
        <dbReference type="Pfam" id="PF17863"/>
    </source>
</evidence>
<evidence type="ECO:0000256" key="2">
    <source>
        <dbReference type="ARBA" id="ARBA00022840"/>
    </source>
</evidence>
<dbReference type="InterPro" id="IPR011703">
    <property type="entry name" value="ATPase_AAA-3"/>
</dbReference>
<dbReference type="Gene3D" id="1.10.8.80">
    <property type="entry name" value="Magnesium chelatase subunit I, C-Terminal domain"/>
    <property type="match status" value="1"/>
</dbReference>
<keyword evidence="8" id="KW-1185">Reference proteome</keyword>
<accession>A0A5C5BDI2</accession>
<dbReference type="InterPro" id="IPR050764">
    <property type="entry name" value="CbbQ/NirQ/NorQ/GpvN"/>
</dbReference>
<dbReference type="FunFam" id="3.40.50.300:FF:000640">
    <property type="entry name" value="MoxR family ATPase"/>
    <property type="match status" value="1"/>
</dbReference>
<reference evidence="7 8" key="1">
    <citation type="submission" date="2019-06" db="EMBL/GenBank/DDBJ databases">
        <title>Draft genome sequence of Miniimonas arenae KCTC 19750T isolated from sea sand.</title>
        <authorList>
            <person name="Park S.-J."/>
        </authorList>
    </citation>
    <scope>NUCLEOTIDE SEQUENCE [LARGE SCALE GENOMIC DNA]</scope>
    <source>
        <strain evidence="7 8">KCTC 19750</strain>
    </source>
</reference>
<feature type="domain" description="ATPase AAA-3" evidence="5">
    <location>
        <begin position="124"/>
        <end position="253"/>
    </location>
</feature>
<dbReference type="AlphaFoldDB" id="A0A5C5BDI2"/>
<dbReference type="OrthoDB" id="9808397at2"/>
<dbReference type="GO" id="GO:0016887">
    <property type="term" value="F:ATP hydrolysis activity"/>
    <property type="evidence" value="ECO:0007669"/>
    <property type="project" value="InterPro"/>
</dbReference>
<evidence type="ECO:0000256" key="1">
    <source>
        <dbReference type="ARBA" id="ARBA00022741"/>
    </source>
</evidence>
<sequence>MKPRASSPCRRLVTEAGVVPVPCETWPSERRSTPPRSGGPDAVTEHAVTQEQTEHARPDDADARADLSHDQARGPRWAASPGETPPVEQVAEVGGRIQAEVARVLVGKDEVVRLAVVCLLSEGHLLIEDVPGTGKTSLAKALALAVAADVSRVQFTPDLMPTDVTGGSIYNRLTSEFEFRPGPIFANIVVADEINRASPKTQSALLEAMEEHQVSVDGTTYTLARPFLVLATQNPVEMEGTFPLPEAQRDRFLAQTSIGYPAADAELEMLLDRDQVDPLTSVRPVTDDAGVLAMAAAVRRVHLAPQVRSYLVGIVRATRGLPSVRLGASPRAALHLARAAKASAALAGRPYVVPDDVSALAVPVLAHRMLLGPATPGSPHRTTHELVSALVSRAQVPRGTRG</sequence>
<name>A0A5C5BDI2_9MICO</name>
<feature type="region of interest" description="Disordered" evidence="4">
    <location>
        <begin position="1"/>
        <end position="87"/>
    </location>
</feature>
<keyword evidence="2" id="KW-0067">ATP-binding</keyword>
<feature type="domain" description="ChlI/MoxR AAA lid" evidence="6">
    <location>
        <begin position="317"/>
        <end position="385"/>
    </location>
</feature>